<reference evidence="1 2" key="1">
    <citation type="submission" date="2019-11" db="EMBL/GenBank/DDBJ databases">
        <title>Whole genome sequence of Oryza granulata.</title>
        <authorList>
            <person name="Li W."/>
        </authorList>
    </citation>
    <scope>NUCLEOTIDE SEQUENCE [LARGE SCALE GENOMIC DNA]</scope>
    <source>
        <strain evidence="2">cv. Menghai</strain>
        <tissue evidence="1">Leaf</tissue>
    </source>
</reference>
<evidence type="ECO:0008006" key="3">
    <source>
        <dbReference type="Google" id="ProtNLM"/>
    </source>
</evidence>
<organism evidence="1 2">
    <name type="scientific">Oryza meyeriana var. granulata</name>
    <dbReference type="NCBI Taxonomy" id="110450"/>
    <lineage>
        <taxon>Eukaryota</taxon>
        <taxon>Viridiplantae</taxon>
        <taxon>Streptophyta</taxon>
        <taxon>Embryophyta</taxon>
        <taxon>Tracheophyta</taxon>
        <taxon>Spermatophyta</taxon>
        <taxon>Magnoliopsida</taxon>
        <taxon>Liliopsida</taxon>
        <taxon>Poales</taxon>
        <taxon>Poaceae</taxon>
        <taxon>BOP clade</taxon>
        <taxon>Oryzoideae</taxon>
        <taxon>Oryzeae</taxon>
        <taxon>Oryzinae</taxon>
        <taxon>Oryza</taxon>
        <taxon>Oryza meyeriana</taxon>
    </lineage>
</organism>
<dbReference type="Proteomes" id="UP000479710">
    <property type="component" value="Unassembled WGS sequence"/>
</dbReference>
<evidence type="ECO:0000313" key="1">
    <source>
        <dbReference type="EMBL" id="KAF0930531.1"/>
    </source>
</evidence>
<proteinExistence type="predicted"/>
<keyword evidence="2" id="KW-1185">Reference proteome</keyword>
<accession>A0A6G1F0Y3</accession>
<comment type="caution">
    <text evidence="1">The sequence shown here is derived from an EMBL/GenBank/DDBJ whole genome shotgun (WGS) entry which is preliminary data.</text>
</comment>
<gene>
    <name evidence="1" type="ORF">E2562_033298</name>
</gene>
<sequence length="63" mass="6477">MVEADGSRRLITSVGATLDVGAENNNGFIVAEPIVALAIGSKEHSSVERGSNVEILPTPSSRG</sequence>
<name>A0A6G1F0Y3_9ORYZ</name>
<evidence type="ECO:0000313" key="2">
    <source>
        <dbReference type="Proteomes" id="UP000479710"/>
    </source>
</evidence>
<dbReference type="AlphaFoldDB" id="A0A6G1F0Y3"/>
<protein>
    <recommendedName>
        <fullName evidence="3">MoeA C-terminal domain-containing protein</fullName>
    </recommendedName>
</protein>
<dbReference type="EMBL" id="SPHZ02000002">
    <property type="protein sequence ID" value="KAF0930531.1"/>
    <property type="molecule type" value="Genomic_DNA"/>
</dbReference>